<evidence type="ECO:0000313" key="2">
    <source>
        <dbReference type="EMBL" id="MEY8244201.1"/>
    </source>
</evidence>
<sequence>MKHILIIKSLIRDKFRLISTICCIVLTTGCCKIFYSGNLFTRANQNVLFGKNYQPPIKNLNIQGYFYRDEIDNLRWESVLVFYKNGIAIDYKIEKSHENIKREQLKDLRPLIGGIYTHYIYTIRNDTLILDDYLNTCYYCMLRSRFYVIEDNNTLHYVKYASYDEKGGSTVINENEILHFVPVDTMPDIPELKLKEEKWMWENEDEWKAYKRELKARKDSIKRARKLNSKLMKR</sequence>
<protein>
    <recommendedName>
        <fullName evidence="4">Lipoprotein</fullName>
    </recommendedName>
</protein>
<keyword evidence="1" id="KW-0472">Membrane</keyword>
<accession>A0ABV4CTS0</accession>
<keyword evidence="1" id="KW-1133">Transmembrane helix</keyword>
<evidence type="ECO:0000313" key="3">
    <source>
        <dbReference type="Proteomes" id="UP001565200"/>
    </source>
</evidence>
<comment type="caution">
    <text evidence="2">The sequence shown here is derived from an EMBL/GenBank/DDBJ whole genome shotgun (WGS) entry which is preliminary data.</text>
</comment>
<gene>
    <name evidence="2" type="ORF">AAK873_01060</name>
</gene>
<dbReference type="PROSITE" id="PS51257">
    <property type="entry name" value="PROKAR_LIPOPROTEIN"/>
    <property type="match status" value="1"/>
</dbReference>
<name>A0ABV4CTS0_9BACT</name>
<evidence type="ECO:0008006" key="4">
    <source>
        <dbReference type="Google" id="ProtNLM"/>
    </source>
</evidence>
<proteinExistence type="predicted"/>
<organism evidence="2 3">
    <name type="scientific">Heminiphilus faecis</name>
    <dbReference type="NCBI Taxonomy" id="2601703"/>
    <lineage>
        <taxon>Bacteria</taxon>
        <taxon>Pseudomonadati</taxon>
        <taxon>Bacteroidota</taxon>
        <taxon>Bacteroidia</taxon>
        <taxon>Bacteroidales</taxon>
        <taxon>Muribaculaceae</taxon>
        <taxon>Heminiphilus</taxon>
    </lineage>
</organism>
<reference evidence="2 3" key="1">
    <citation type="submission" date="2024-03" db="EMBL/GenBank/DDBJ databases">
        <title>Mouse gut bacterial collection (mGBC) of GemPharmatech.</title>
        <authorList>
            <person name="He Y."/>
            <person name="Dong L."/>
            <person name="Wu D."/>
            <person name="Gao X."/>
            <person name="Lin Z."/>
        </authorList>
    </citation>
    <scope>NUCLEOTIDE SEQUENCE [LARGE SCALE GENOMIC DNA]</scope>
    <source>
        <strain evidence="2 3">54-13</strain>
    </source>
</reference>
<keyword evidence="1" id="KW-0812">Transmembrane</keyword>
<dbReference type="RefSeq" id="WP_147438744.1">
    <property type="nucleotide sequence ID" value="NZ_JBCLPP010000002.1"/>
</dbReference>
<evidence type="ECO:0000256" key="1">
    <source>
        <dbReference type="SAM" id="Phobius"/>
    </source>
</evidence>
<dbReference type="Proteomes" id="UP001565200">
    <property type="component" value="Unassembled WGS sequence"/>
</dbReference>
<keyword evidence="3" id="KW-1185">Reference proteome</keyword>
<feature type="transmembrane region" description="Helical" evidence="1">
    <location>
        <begin position="15"/>
        <end position="35"/>
    </location>
</feature>
<dbReference type="EMBL" id="JBCLPP010000002">
    <property type="protein sequence ID" value="MEY8244201.1"/>
    <property type="molecule type" value="Genomic_DNA"/>
</dbReference>